<keyword evidence="5 14" id="KW-0021">Allosteric enzyme</keyword>
<name>A0A7C1BAN5_UNCW3</name>
<feature type="binding site" evidence="14">
    <location>
        <position position="248"/>
    </location>
    <ligand>
        <name>substrate</name>
        <note>ligand shared between dimeric partners</note>
    </ligand>
</feature>
<dbReference type="SUPFAM" id="SSF53784">
    <property type="entry name" value="Phosphofructokinase"/>
    <property type="match status" value="1"/>
</dbReference>
<feature type="binding site" evidence="14">
    <location>
        <position position="107"/>
    </location>
    <ligand>
        <name>Mg(2+)</name>
        <dbReference type="ChEBI" id="CHEBI:18420"/>
        <note>catalytic</note>
    </ligand>
</feature>
<dbReference type="PROSITE" id="PS00433">
    <property type="entry name" value="PHOSPHOFRUCTOKINASE"/>
    <property type="match status" value="1"/>
</dbReference>
<protein>
    <recommendedName>
        <fullName evidence="14">ATP-dependent 6-phosphofructokinase</fullName>
        <shortName evidence="14">ATP-PFK</shortName>
        <shortName evidence="14">Phosphofructokinase</shortName>
        <ecNumber evidence="14">2.7.1.11</ecNumber>
    </recommendedName>
    <alternativeName>
        <fullName evidence="14">Phosphohexokinase</fullName>
    </alternativeName>
</protein>
<evidence type="ECO:0000256" key="1">
    <source>
        <dbReference type="ARBA" id="ARBA00001946"/>
    </source>
</evidence>
<dbReference type="AlphaFoldDB" id="A0A7C1BAN5"/>
<dbReference type="InterPro" id="IPR000023">
    <property type="entry name" value="Phosphofructokinase_dom"/>
</dbReference>
<comment type="catalytic activity">
    <reaction evidence="13 14">
        <text>beta-D-fructose 6-phosphate + ATP = beta-D-fructose 1,6-bisphosphate + ADP + H(+)</text>
        <dbReference type="Rhea" id="RHEA:16109"/>
        <dbReference type="ChEBI" id="CHEBI:15378"/>
        <dbReference type="ChEBI" id="CHEBI:30616"/>
        <dbReference type="ChEBI" id="CHEBI:32966"/>
        <dbReference type="ChEBI" id="CHEBI:57634"/>
        <dbReference type="ChEBI" id="CHEBI:456216"/>
        <dbReference type="EC" id="2.7.1.11"/>
    </reaction>
</comment>
<dbReference type="GO" id="GO:0070095">
    <property type="term" value="F:fructose-6-phosphate binding"/>
    <property type="evidence" value="ECO:0007669"/>
    <property type="project" value="TreeGrafter"/>
</dbReference>
<feature type="binding site" evidence="14">
    <location>
        <begin position="25"/>
        <end position="29"/>
    </location>
    <ligand>
        <name>ADP</name>
        <dbReference type="ChEBI" id="CHEBI:456216"/>
        <note>allosteric activator; ligand shared between dimeric partners</note>
    </ligand>
</feature>
<proteinExistence type="inferred from homology"/>
<dbReference type="InterPro" id="IPR022953">
    <property type="entry name" value="ATP_PFK"/>
</dbReference>
<evidence type="ECO:0000256" key="14">
    <source>
        <dbReference type="HAMAP-Rule" id="MF_00339"/>
    </source>
</evidence>
<accession>A0A7C1BAN5</accession>
<dbReference type="UniPathway" id="UPA00109">
    <property type="reaction ID" value="UER00182"/>
</dbReference>
<feature type="active site" description="Proton acceptor" evidence="14">
    <location>
        <position position="131"/>
    </location>
</feature>
<dbReference type="GO" id="GO:0030388">
    <property type="term" value="P:fructose 1,6-bisphosphate metabolic process"/>
    <property type="evidence" value="ECO:0007669"/>
    <property type="project" value="TreeGrafter"/>
</dbReference>
<evidence type="ECO:0000256" key="11">
    <source>
        <dbReference type="ARBA" id="ARBA00022842"/>
    </source>
</evidence>
<dbReference type="PANTHER" id="PTHR13697">
    <property type="entry name" value="PHOSPHOFRUCTOKINASE"/>
    <property type="match status" value="1"/>
</dbReference>
<dbReference type="PRINTS" id="PR00476">
    <property type="entry name" value="PHFRCTKINASE"/>
</dbReference>
<feature type="binding site" description="in other chain" evidence="14">
    <location>
        <position position="158"/>
    </location>
    <ligand>
        <name>ADP</name>
        <dbReference type="ChEBI" id="CHEBI:456216"/>
        <note>allosteric activator; ligand shared between dimeric partners</note>
    </ligand>
</feature>
<dbReference type="EC" id="2.7.1.11" evidence="14"/>
<feature type="binding site" description="in other chain" evidence="14">
    <location>
        <begin position="254"/>
        <end position="257"/>
    </location>
    <ligand>
        <name>substrate</name>
        <note>ligand shared between dimeric partners</note>
    </ligand>
</feature>
<dbReference type="GO" id="GO:0003872">
    <property type="term" value="F:6-phosphofructokinase activity"/>
    <property type="evidence" value="ECO:0007669"/>
    <property type="project" value="UniProtKB-UniRule"/>
</dbReference>
<feature type="binding site" description="in other chain" evidence="14">
    <location>
        <begin position="173"/>
        <end position="175"/>
    </location>
    <ligand>
        <name>substrate</name>
        <note>ligand shared between dimeric partners</note>
    </ligand>
</feature>
<gene>
    <name evidence="14 16" type="primary">pfkA</name>
    <name evidence="16" type="ORF">ENG67_05340</name>
</gene>
<dbReference type="PIRSF" id="PIRSF000532">
    <property type="entry name" value="ATP_PFK_prok"/>
    <property type="match status" value="1"/>
</dbReference>
<comment type="caution">
    <text evidence="14">Lacks conserved residue(s) required for the propagation of feature annotation.</text>
</comment>
<feature type="binding site" description="in other chain" evidence="14">
    <location>
        <position position="226"/>
    </location>
    <ligand>
        <name>substrate</name>
        <note>ligand shared between dimeric partners</note>
    </ligand>
</feature>
<dbReference type="GO" id="GO:0046872">
    <property type="term" value="F:metal ion binding"/>
    <property type="evidence" value="ECO:0007669"/>
    <property type="project" value="UniProtKB-KW"/>
</dbReference>
<dbReference type="HAMAP" id="MF_00339">
    <property type="entry name" value="Phosphofructokinase_I_B1"/>
    <property type="match status" value="1"/>
</dbReference>
<dbReference type="GO" id="GO:0006002">
    <property type="term" value="P:fructose 6-phosphate metabolic process"/>
    <property type="evidence" value="ECO:0007669"/>
    <property type="project" value="UniProtKB-UniRule"/>
</dbReference>
<dbReference type="InterPro" id="IPR035966">
    <property type="entry name" value="PKF_sf"/>
</dbReference>
<feature type="binding site" evidence="14">
    <location>
        <begin position="106"/>
        <end position="109"/>
    </location>
    <ligand>
        <name>ATP</name>
        <dbReference type="ChEBI" id="CHEBI:30616"/>
    </ligand>
</feature>
<evidence type="ECO:0000256" key="13">
    <source>
        <dbReference type="ARBA" id="ARBA00048070"/>
    </source>
</evidence>
<evidence type="ECO:0000313" key="16">
    <source>
        <dbReference type="EMBL" id="HDM90611.1"/>
    </source>
</evidence>
<comment type="caution">
    <text evidence="16">The sequence shown here is derived from an EMBL/GenBank/DDBJ whole genome shotgun (WGS) entry which is preliminary data.</text>
</comment>
<comment type="cofactor">
    <cofactor evidence="1 14">
        <name>Mg(2+)</name>
        <dbReference type="ChEBI" id="CHEBI:18420"/>
    </cofactor>
</comment>
<comment type="subunit">
    <text evidence="14">Homotetramer.</text>
</comment>
<sequence length="326" mass="35827">MPRRVRKIGVLTSGGDSPGMNAAVRAVVRTALEEGLKIFGFQMGYRGLVNGIFRELDFEDVGGILQKGGTFLQTARFREFEREEVQNQAVDVIEDLELESLIIIGGEGSMHGAYALSRKGVPVIGIPASIDNDIYGTDDSIGVDTALNTIVRAVDTIKDTASSHGRAFIIEVMGHNSGYLALLSAIATGAEAAIIPEKEFDYRALAKRLNKRYREGLTNSIVIVSEGAARGFHVLKTLNELGVDYELRVTVLGHLQRGGSPTFYDRIIASRFGYRAVHTFLSGKSGVMVAKQCDNYNLVSLEEVVNNRKEIPEEYLKMADTLMWEY</sequence>
<dbReference type="GO" id="GO:0005524">
    <property type="term" value="F:ATP binding"/>
    <property type="evidence" value="ECO:0007669"/>
    <property type="project" value="UniProtKB-UniRule"/>
</dbReference>
<dbReference type="NCBIfam" id="NF002872">
    <property type="entry name" value="PRK03202.1"/>
    <property type="match status" value="1"/>
</dbReference>
<dbReference type="EMBL" id="DRBW01000199">
    <property type="protein sequence ID" value="HDM90611.1"/>
    <property type="molecule type" value="Genomic_DNA"/>
</dbReference>
<keyword evidence="7 14" id="KW-0479">Metal-binding</keyword>
<keyword evidence="9 14" id="KW-0418">Kinase</keyword>
<evidence type="ECO:0000256" key="9">
    <source>
        <dbReference type="ARBA" id="ARBA00022777"/>
    </source>
</evidence>
<dbReference type="GO" id="GO:0048029">
    <property type="term" value="F:monosaccharide binding"/>
    <property type="evidence" value="ECO:0007669"/>
    <property type="project" value="TreeGrafter"/>
</dbReference>
<evidence type="ECO:0000256" key="6">
    <source>
        <dbReference type="ARBA" id="ARBA00022679"/>
    </source>
</evidence>
<organism evidence="16">
    <name type="scientific">candidate division WOR-3 bacterium</name>
    <dbReference type="NCBI Taxonomy" id="2052148"/>
    <lineage>
        <taxon>Bacteria</taxon>
        <taxon>Bacteria division WOR-3</taxon>
    </lineage>
</organism>
<dbReference type="PANTHER" id="PTHR13697:SF4">
    <property type="entry name" value="ATP-DEPENDENT 6-PHOSPHOFRUCTOKINASE"/>
    <property type="match status" value="1"/>
</dbReference>
<keyword evidence="12 14" id="KW-0324">Glycolysis</keyword>
<evidence type="ECO:0000256" key="4">
    <source>
        <dbReference type="ARBA" id="ARBA00022490"/>
    </source>
</evidence>
<evidence type="ECO:0000259" key="15">
    <source>
        <dbReference type="Pfam" id="PF00365"/>
    </source>
</evidence>
<keyword evidence="4 14" id="KW-0963">Cytoplasm</keyword>
<keyword evidence="10 14" id="KW-0067">ATP-binding</keyword>
<dbReference type="InterPro" id="IPR012003">
    <property type="entry name" value="ATP_PFK_prok-type"/>
</dbReference>
<reference evidence="16" key="1">
    <citation type="journal article" date="2020" name="mSystems">
        <title>Genome- and Community-Level Interaction Insights into Carbon Utilization and Element Cycling Functions of Hydrothermarchaeota in Hydrothermal Sediment.</title>
        <authorList>
            <person name="Zhou Z."/>
            <person name="Liu Y."/>
            <person name="Xu W."/>
            <person name="Pan J."/>
            <person name="Luo Z.H."/>
            <person name="Li M."/>
        </authorList>
    </citation>
    <scope>NUCLEOTIDE SEQUENCE [LARGE SCALE GENOMIC DNA]</scope>
    <source>
        <strain evidence="16">HyVt-237</strain>
    </source>
</reference>
<feature type="binding site" evidence="14">
    <location>
        <begin position="76"/>
        <end position="77"/>
    </location>
    <ligand>
        <name>ATP</name>
        <dbReference type="ChEBI" id="CHEBI:30616"/>
    </ligand>
</feature>
<dbReference type="GO" id="GO:0042802">
    <property type="term" value="F:identical protein binding"/>
    <property type="evidence" value="ECO:0007669"/>
    <property type="project" value="TreeGrafter"/>
</dbReference>
<evidence type="ECO:0000256" key="7">
    <source>
        <dbReference type="ARBA" id="ARBA00022723"/>
    </source>
</evidence>
<evidence type="ECO:0000256" key="8">
    <source>
        <dbReference type="ARBA" id="ARBA00022741"/>
    </source>
</evidence>
<evidence type="ECO:0000256" key="10">
    <source>
        <dbReference type="ARBA" id="ARBA00022840"/>
    </source>
</evidence>
<evidence type="ECO:0000256" key="12">
    <source>
        <dbReference type="ARBA" id="ARBA00023152"/>
    </source>
</evidence>
<dbReference type="InterPro" id="IPR015912">
    <property type="entry name" value="Phosphofructokinase_CS"/>
</dbReference>
<dbReference type="GO" id="GO:0061621">
    <property type="term" value="P:canonical glycolysis"/>
    <property type="evidence" value="ECO:0007669"/>
    <property type="project" value="TreeGrafter"/>
</dbReference>
<dbReference type="Pfam" id="PF00365">
    <property type="entry name" value="PFK"/>
    <property type="match status" value="1"/>
</dbReference>
<keyword evidence="11 14" id="KW-0460">Magnesium</keyword>
<feature type="binding site" description="in other chain" evidence="14">
    <location>
        <begin position="129"/>
        <end position="131"/>
    </location>
    <ligand>
        <name>substrate</name>
        <note>ligand shared between dimeric partners</note>
    </ligand>
</feature>
<evidence type="ECO:0000256" key="3">
    <source>
        <dbReference type="ARBA" id="ARBA00004679"/>
    </source>
</evidence>
<dbReference type="Gene3D" id="3.40.50.450">
    <property type="match status" value="1"/>
</dbReference>
<comment type="activity regulation">
    <text evidence="14">Allosterically activated by ADP and other diphosphonucleosides, and allosterically inhibited by phosphoenolpyruvate.</text>
</comment>
<dbReference type="FunFam" id="3.40.50.460:FF:000002">
    <property type="entry name" value="ATP-dependent 6-phosphofructokinase"/>
    <property type="match status" value="1"/>
</dbReference>
<comment type="similarity">
    <text evidence="14">Belongs to the phosphofructokinase type A (PFKA) family. ATP-dependent PFK group I subfamily. Prokaryotic clade 'B1' sub-subfamily.</text>
</comment>
<dbReference type="Proteomes" id="UP000885931">
    <property type="component" value="Unassembled WGS sequence"/>
</dbReference>
<keyword evidence="6 14" id="KW-0808">Transferase</keyword>
<comment type="pathway">
    <text evidence="3 14">Carbohydrate degradation; glycolysis; D-glyceraldehyde 3-phosphate and glycerone phosphate from D-glucose: step 3/4.</text>
</comment>
<comment type="function">
    <text evidence="14">Catalyzes the phosphorylation of D-fructose 6-phosphate to fructose 1,6-bisphosphate by ATP, the first committing step of glycolysis.</text>
</comment>
<dbReference type="GO" id="GO:0016208">
    <property type="term" value="F:AMP binding"/>
    <property type="evidence" value="ECO:0007669"/>
    <property type="project" value="TreeGrafter"/>
</dbReference>
<keyword evidence="8 14" id="KW-0547">Nucleotide-binding</keyword>
<feature type="binding site" evidence="14">
    <location>
        <position position="166"/>
    </location>
    <ligand>
        <name>substrate</name>
        <note>ligand shared between dimeric partners</note>
    </ligand>
</feature>
<evidence type="ECO:0000256" key="5">
    <source>
        <dbReference type="ARBA" id="ARBA00022533"/>
    </source>
</evidence>
<dbReference type="NCBIfam" id="TIGR02482">
    <property type="entry name" value="PFKA_ATP"/>
    <property type="match status" value="1"/>
</dbReference>
<comment type="subcellular location">
    <subcellularLocation>
        <location evidence="2 14">Cytoplasm</location>
    </subcellularLocation>
</comment>
<feature type="binding site" description="in other chain" evidence="14">
    <location>
        <begin position="189"/>
        <end position="191"/>
    </location>
    <ligand>
        <name>ADP</name>
        <dbReference type="ChEBI" id="CHEBI:456216"/>
        <note>allosteric activator; ligand shared between dimeric partners</note>
    </ligand>
</feature>
<dbReference type="GO" id="GO:0005945">
    <property type="term" value="C:6-phosphofructokinase complex"/>
    <property type="evidence" value="ECO:0007669"/>
    <property type="project" value="TreeGrafter"/>
</dbReference>
<evidence type="ECO:0000256" key="2">
    <source>
        <dbReference type="ARBA" id="ARBA00004496"/>
    </source>
</evidence>
<feature type="domain" description="Phosphofructokinase" evidence="15">
    <location>
        <begin position="7"/>
        <end position="278"/>
    </location>
</feature>
<feature type="binding site" evidence="14">
    <location>
        <position position="15"/>
    </location>
    <ligand>
        <name>ATP</name>
        <dbReference type="ChEBI" id="CHEBI:30616"/>
    </ligand>
</feature>
<dbReference type="InterPro" id="IPR012828">
    <property type="entry name" value="PFKA_ATP_prok"/>
</dbReference>
<dbReference type="Gene3D" id="3.40.50.460">
    <property type="entry name" value="Phosphofructokinase domain"/>
    <property type="match status" value="1"/>
</dbReference>